<protein>
    <submittedName>
        <fullName evidence="2">Benzoyl-CoA reductase/2-hydroxyglutaryl-CoA dehydratase subunit, BcrC/BadD/HgdB</fullName>
    </submittedName>
</protein>
<evidence type="ECO:0000256" key="1">
    <source>
        <dbReference type="ARBA" id="ARBA00005806"/>
    </source>
</evidence>
<proteinExistence type="inferred from homology"/>
<comment type="similarity">
    <text evidence="1">Belongs to the FldB/FldC dehydratase alpha/beta subunit family.</text>
</comment>
<dbReference type="PANTHER" id="PTHR30548">
    <property type="entry name" value="2-HYDROXYGLUTARYL-COA DEHYDRATASE, D-COMPONENT-RELATED"/>
    <property type="match status" value="1"/>
</dbReference>
<dbReference type="GO" id="GO:0016836">
    <property type="term" value="F:hydro-lyase activity"/>
    <property type="evidence" value="ECO:0007669"/>
    <property type="project" value="UniProtKB-ARBA"/>
</dbReference>
<dbReference type="HOGENOM" id="CLU_053697_1_1_11"/>
<gene>
    <name evidence="2" type="ordered locus">Shel_26180</name>
</gene>
<dbReference type="Pfam" id="PF06050">
    <property type="entry name" value="HGD-D"/>
    <property type="match status" value="1"/>
</dbReference>
<keyword evidence="3" id="KW-1185">Reference proteome</keyword>
<evidence type="ECO:0000313" key="3">
    <source>
        <dbReference type="Proteomes" id="UP000002026"/>
    </source>
</evidence>
<dbReference type="Gene3D" id="1.20.1270.370">
    <property type="match status" value="1"/>
</dbReference>
<dbReference type="RefSeq" id="WP_012799719.1">
    <property type="nucleotide sequence ID" value="NC_013165.1"/>
</dbReference>
<dbReference type="PANTHER" id="PTHR30548:SF6">
    <property type="entry name" value="DEHYDRATASE SUBUNIT YJIM-RELATED"/>
    <property type="match status" value="1"/>
</dbReference>
<dbReference type="Gene3D" id="3.40.50.11890">
    <property type="match status" value="1"/>
</dbReference>
<dbReference type="InterPro" id="IPR047678">
    <property type="entry name" value="YjiM-like"/>
</dbReference>
<organism evidence="2 3">
    <name type="scientific">Slackia heliotrinireducens (strain ATCC 29202 / DSM 20476 / NCTC 11029 / RHS 1)</name>
    <name type="common">Peptococcus heliotrinreducens</name>
    <dbReference type="NCBI Taxonomy" id="471855"/>
    <lineage>
        <taxon>Bacteria</taxon>
        <taxon>Bacillati</taxon>
        <taxon>Actinomycetota</taxon>
        <taxon>Coriobacteriia</taxon>
        <taxon>Eggerthellales</taxon>
        <taxon>Eggerthellaceae</taxon>
        <taxon>Slackia</taxon>
    </lineage>
</organism>
<name>C7N398_SLAHD</name>
<dbReference type="Proteomes" id="UP000002026">
    <property type="component" value="Chromosome"/>
</dbReference>
<dbReference type="InterPro" id="IPR010327">
    <property type="entry name" value="FldB/FldC_alpha/beta"/>
</dbReference>
<reference evidence="2 3" key="1">
    <citation type="journal article" date="2009" name="Stand. Genomic Sci.">
        <title>Complete genome sequence of Slackia heliotrinireducens type strain (RHS 1).</title>
        <authorList>
            <person name="Pukall R."/>
            <person name="Lapidus A."/>
            <person name="Nolan M."/>
            <person name="Copeland A."/>
            <person name="Glavina Del Rio T."/>
            <person name="Lucas S."/>
            <person name="Chen F."/>
            <person name="Tice H."/>
            <person name="Cheng J.F."/>
            <person name="Chertkov O."/>
            <person name="Bruce D."/>
            <person name="Goodwin L."/>
            <person name="Kuske C."/>
            <person name="Brettin T."/>
            <person name="Detter J.C."/>
            <person name="Han C."/>
            <person name="Pitluck S."/>
            <person name="Pati A."/>
            <person name="Mavrommatis K."/>
            <person name="Ivanova N."/>
            <person name="Ovchinnikova G."/>
            <person name="Chen A."/>
            <person name="Palaniappan K."/>
            <person name="Schneider S."/>
            <person name="Rohde M."/>
            <person name="Chain P."/>
            <person name="D'haeseleer P."/>
            <person name="Goker M."/>
            <person name="Bristow J."/>
            <person name="Eisen J.A."/>
            <person name="Markowitz V."/>
            <person name="Kyrpides N.C."/>
            <person name="Klenk H.P."/>
            <person name="Hugenholtz P."/>
        </authorList>
    </citation>
    <scope>NUCLEOTIDE SEQUENCE [LARGE SCALE GENOMIC DNA]</scope>
    <source>
        <strain evidence="3">ATCC 29202 / DSM 20476 / NCTC 11029 / RHS 1</strain>
    </source>
</reference>
<dbReference type="KEGG" id="shi:Shel_26180"/>
<sequence length="384" mass="43827">MEIRKELPEIFEEFAEGRKNAFLSAKKQKDKNLPLVGTYCTYVPVELPMAMNAAVVGLCSMSDETIPLAERDLPASLCPLIKSSYGFAKSDKCPFFYFSDLVVAESTCDGKKKMYELMSEFKPMHIMQLPNTQDEDGFALWKKEVIRFKEKLEDFFGVEITEDQIREAIKLRNEERRAALEIFDLMKMDPTPVMGYDLFKVVYGASFTFDRELAVKQMREVKDRILEEAEENSAKIGHKPRIIISGCPMGGATEKVARIIEETGGVVVAFENCTGIKNYYNLVDEDNPDVYEALAERYFKIGCSVMSPDTYRFQLLGELIDEFKADAVVDMTLQGCHTYNIETYEVSRFVTEEKGIAYYHVETDYSNADEGQLNTRLQALIEML</sequence>
<accession>C7N398</accession>
<dbReference type="eggNOG" id="COG1775">
    <property type="taxonomic scope" value="Bacteria"/>
</dbReference>
<dbReference type="NCBIfam" id="NF040772">
    <property type="entry name" value="double_cubane"/>
    <property type="match status" value="1"/>
</dbReference>
<dbReference type="STRING" id="471855.Shel_26180"/>
<dbReference type="AlphaFoldDB" id="C7N398"/>
<dbReference type="EMBL" id="CP001684">
    <property type="protein sequence ID" value="ACV23621.1"/>
    <property type="molecule type" value="Genomic_DNA"/>
</dbReference>
<evidence type="ECO:0000313" key="2">
    <source>
        <dbReference type="EMBL" id="ACV23621.1"/>
    </source>
</evidence>
<dbReference type="Gene3D" id="3.40.50.11900">
    <property type="match status" value="1"/>
</dbReference>